<dbReference type="InterPro" id="IPR039448">
    <property type="entry name" value="Beta_helix"/>
</dbReference>
<feature type="chain" id="PRO_5020483680" evidence="1">
    <location>
        <begin position="19"/>
        <end position="420"/>
    </location>
</feature>
<sequence length="420" mass="44504">MKLLILTCLFLVAGATSAAIFQVNLTVQDHVDDNPGDGVCDIPTGGFCTLRAAVMEANALAGTDIIVLPGNATIRLTRTGSNENAAVTGDLDITESVAIGTFVEDIEDFPTVDANGLSDRVFHVLSNSGLVSFLSFKIINGSSDSNGGAINISTGNEVEINQVWFEDNTANSGGAIYLSPLSELEVVGSVLVGNAAVSQGGALTIYGATDIKQSTVFENLNFNNDQQEAIFVGYDAIADSSQLTLRNSTVFDNDRTGIYAVAADVFIRNSTIANHQLGFGVAVNPGATVPELNIRNSVFNLNNVDCSHGIIDLSVDNWNISSDTSCLSGGSTNLTEDPKLTALKVDADNWHRYYRPGFFSPVVDSAHPSAPGPGIGCEAVDQRGVMRAQDGDHNGTARCDRGAIELLDDVIYYDDFDIQY</sequence>
<dbReference type="InterPro" id="IPR011050">
    <property type="entry name" value="Pectin_lyase_fold/virulence"/>
</dbReference>
<keyword evidence="4" id="KW-1185">Reference proteome</keyword>
<dbReference type="Pfam" id="PF13229">
    <property type="entry name" value="Beta_helix"/>
    <property type="match status" value="1"/>
</dbReference>
<feature type="domain" description="Right handed beta helix" evidence="2">
    <location>
        <begin position="237"/>
        <end position="310"/>
    </location>
</feature>
<feature type="signal peptide" evidence="1">
    <location>
        <begin position="1"/>
        <end position="18"/>
    </location>
</feature>
<dbReference type="RefSeq" id="WP_099017545.1">
    <property type="nucleotide sequence ID" value="NZ_NIHB01000001.1"/>
</dbReference>
<evidence type="ECO:0000313" key="3">
    <source>
        <dbReference type="EMBL" id="TDR23844.1"/>
    </source>
</evidence>
<name>A0A4R6XZR7_9GAMM</name>
<evidence type="ECO:0000256" key="1">
    <source>
        <dbReference type="SAM" id="SignalP"/>
    </source>
</evidence>
<dbReference type="Proteomes" id="UP000295724">
    <property type="component" value="Unassembled WGS sequence"/>
</dbReference>
<organism evidence="3 4">
    <name type="scientific">Marinicella litoralis</name>
    <dbReference type="NCBI Taxonomy" id="644220"/>
    <lineage>
        <taxon>Bacteria</taxon>
        <taxon>Pseudomonadati</taxon>
        <taxon>Pseudomonadota</taxon>
        <taxon>Gammaproteobacteria</taxon>
        <taxon>Lysobacterales</taxon>
        <taxon>Marinicellaceae</taxon>
        <taxon>Marinicella</taxon>
    </lineage>
</organism>
<dbReference type="SUPFAM" id="SSF51126">
    <property type="entry name" value="Pectin lyase-like"/>
    <property type="match status" value="1"/>
</dbReference>
<proteinExistence type="predicted"/>
<gene>
    <name evidence="3" type="ORF">C8D91_0711</name>
</gene>
<accession>A0A4R6XZR7</accession>
<keyword evidence="1" id="KW-0732">Signal</keyword>
<comment type="caution">
    <text evidence="3">The sequence shown here is derived from an EMBL/GenBank/DDBJ whole genome shotgun (WGS) entry which is preliminary data.</text>
</comment>
<evidence type="ECO:0000259" key="2">
    <source>
        <dbReference type="Pfam" id="PF13229"/>
    </source>
</evidence>
<evidence type="ECO:0000313" key="4">
    <source>
        <dbReference type="Proteomes" id="UP000295724"/>
    </source>
</evidence>
<dbReference type="EMBL" id="SNZB01000001">
    <property type="protein sequence ID" value="TDR23844.1"/>
    <property type="molecule type" value="Genomic_DNA"/>
</dbReference>
<reference evidence="3 4" key="1">
    <citation type="submission" date="2019-03" db="EMBL/GenBank/DDBJ databases">
        <title>Genomic Encyclopedia of Type Strains, Phase IV (KMG-IV): sequencing the most valuable type-strain genomes for metagenomic binning, comparative biology and taxonomic classification.</title>
        <authorList>
            <person name="Goeker M."/>
        </authorList>
    </citation>
    <scope>NUCLEOTIDE SEQUENCE [LARGE SCALE GENOMIC DNA]</scope>
    <source>
        <strain evidence="3 4">DSM 25488</strain>
    </source>
</reference>
<dbReference type="AlphaFoldDB" id="A0A4R6XZR7"/>
<protein>
    <submittedName>
        <fullName evidence="3">CSLREA domain-containing protein</fullName>
    </submittedName>
</protein>
<dbReference type="OrthoDB" id="6193937at2"/>